<feature type="domain" description="Major facilitator superfamily (MFS) profile" evidence="7">
    <location>
        <begin position="83"/>
        <end position="578"/>
    </location>
</feature>
<dbReference type="Pfam" id="PF07690">
    <property type="entry name" value="MFS_1"/>
    <property type="match status" value="1"/>
</dbReference>
<dbReference type="InterPro" id="IPR011701">
    <property type="entry name" value="MFS"/>
</dbReference>
<feature type="transmembrane region" description="Helical" evidence="6">
    <location>
        <begin position="149"/>
        <end position="170"/>
    </location>
</feature>
<proteinExistence type="predicted"/>
<keyword evidence="9" id="KW-1185">Reference proteome</keyword>
<feature type="transmembrane region" description="Helical" evidence="6">
    <location>
        <begin position="80"/>
        <end position="108"/>
    </location>
</feature>
<reference evidence="8" key="1">
    <citation type="submission" date="2021-03" db="EMBL/GenBank/DDBJ databases">
        <authorList>
            <person name="Tagirdzhanova G."/>
        </authorList>
    </citation>
    <scope>NUCLEOTIDE SEQUENCE</scope>
</reference>
<feature type="transmembrane region" description="Helical" evidence="6">
    <location>
        <begin position="311"/>
        <end position="334"/>
    </location>
</feature>
<evidence type="ECO:0000256" key="2">
    <source>
        <dbReference type="ARBA" id="ARBA00022692"/>
    </source>
</evidence>
<dbReference type="Proteomes" id="UP000664521">
    <property type="component" value="Unassembled WGS sequence"/>
</dbReference>
<evidence type="ECO:0000313" key="9">
    <source>
        <dbReference type="Proteomes" id="UP000664521"/>
    </source>
</evidence>
<dbReference type="PRINTS" id="PR01036">
    <property type="entry name" value="TCRTETB"/>
</dbReference>
<feature type="transmembrane region" description="Helical" evidence="6">
    <location>
        <begin position="554"/>
        <end position="573"/>
    </location>
</feature>
<evidence type="ECO:0000259" key="7">
    <source>
        <dbReference type="PROSITE" id="PS50850"/>
    </source>
</evidence>
<feature type="transmembrane region" description="Helical" evidence="6">
    <location>
        <begin position="120"/>
        <end position="137"/>
    </location>
</feature>
<evidence type="ECO:0000313" key="8">
    <source>
        <dbReference type="EMBL" id="CAF9927241.1"/>
    </source>
</evidence>
<dbReference type="AlphaFoldDB" id="A0A8H3FMB4"/>
<dbReference type="SUPFAM" id="SSF103473">
    <property type="entry name" value="MFS general substrate transporter"/>
    <property type="match status" value="1"/>
</dbReference>
<gene>
    <name evidence="8" type="ORF">HETSPECPRED_006524</name>
</gene>
<feature type="transmembrane region" description="Helical" evidence="6">
    <location>
        <begin position="387"/>
        <end position="407"/>
    </location>
</feature>
<dbReference type="EMBL" id="CAJPDS010000044">
    <property type="protein sequence ID" value="CAF9927241.1"/>
    <property type="molecule type" value="Genomic_DNA"/>
</dbReference>
<keyword evidence="3 6" id="KW-1133">Transmembrane helix</keyword>
<feature type="compositionally biased region" description="Polar residues" evidence="5">
    <location>
        <begin position="31"/>
        <end position="40"/>
    </location>
</feature>
<comment type="subcellular location">
    <subcellularLocation>
        <location evidence="1">Membrane</location>
        <topology evidence="1">Multi-pass membrane protein</topology>
    </subcellularLocation>
</comment>
<evidence type="ECO:0000256" key="6">
    <source>
        <dbReference type="SAM" id="Phobius"/>
    </source>
</evidence>
<organism evidence="8 9">
    <name type="scientific">Heterodermia speciosa</name>
    <dbReference type="NCBI Taxonomy" id="116794"/>
    <lineage>
        <taxon>Eukaryota</taxon>
        <taxon>Fungi</taxon>
        <taxon>Dikarya</taxon>
        <taxon>Ascomycota</taxon>
        <taxon>Pezizomycotina</taxon>
        <taxon>Lecanoromycetes</taxon>
        <taxon>OSLEUM clade</taxon>
        <taxon>Lecanoromycetidae</taxon>
        <taxon>Caliciales</taxon>
        <taxon>Physciaceae</taxon>
        <taxon>Heterodermia</taxon>
    </lineage>
</organism>
<name>A0A8H3FMB4_9LECA</name>
<dbReference type="PROSITE" id="PS50850">
    <property type="entry name" value="MFS"/>
    <property type="match status" value="1"/>
</dbReference>
<feature type="transmembrane region" description="Helical" evidence="6">
    <location>
        <begin position="414"/>
        <end position="434"/>
    </location>
</feature>
<evidence type="ECO:0000256" key="1">
    <source>
        <dbReference type="ARBA" id="ARBA00004141"/>
    </source>
</evidence>
<accession>A0A8H3FMB4</accession>
<evidence type="ECO:0000256" key="5">
    <source>
        <dbReference type="SAM" id="MobiDB-lite"/>
    </source>
</evidence>
<dbReference type="PANTHER" id="PTHR23501:SF33">
    <property type="entry name" value="MAJOR FACILITATOR SUPERFAMILY (MFS) PROFILE DOMAIN-CONTAINING PROTEIN"/>
    <property type="match status" value="1"/>
</dbReference>
<protein>
    <recommendedName>
        <fullName evidence="7">Major facilitator superfamily (MFS) profile domain-containing protein</fullName>
    </recommendedName>
</protein>
<evidence type="ECO:0000256" key="3">
    <source>
        <dbReference type="ARBA" id="ARBA00022989"/>
    </source>
</evidence>
<keyword evidence="2 6" id="KW-0812">Transmembrane</keyword>
<dbReference type="InterPro" id="IPR036259">
    <property type="entry name" value="MFS_trans_sf"/>
</dbReference>
<comment type="caution">
    <text evidence="8">The sequence shown here is derived from an EMBL/GenBank/DDBJ whole genome shotgun (WGS) entry which is preliminary data.</text>
</comment>
<feature type="transmembrane region" description="Helical" evidence="6">
    <location>
        <begin position="446"/>
        <end position="470"/>
    </location>
</feature>
<dbReference type="Gene3D" id="1.20.1250.20">
    <property type="entry name" value="MFS general substrate transporter like domains"/>
    <property type="match status" value="1"/>
</dbReference>
<dbReference type="InterPro" id="IPR020846">
    <property type="entry name" value="MFS_dom"/>
</dbReference>
<feature type="transmembrane region" description="Helical" evidence="6">
    <location>
        <begin position="354"/>
        <end position="375"/>
    </location>
</feature>
<feature type="region of interest" description="Disordered" evidence="5">
    <location>
        <begin position="1"/>
        <end position="70"/>
    </location>
</feature>
<dbReference type="PANTHER" id="PTHR23501">
    <property type="entry name" value="MAJOR FACILITATOR SUPERFAMILY"/>
    <property type="match status" value="1"/>
</dbReference>
<feature type="transmembrane region" description="Helical" evidence="6">
    <location>
        <begin position="482"/>
        <end position="505"/>
    </location>
</feature>
<evidence type="ECO:0000256" key="4">
    <source>
        <dbReference type="ARBA" id="ARBA00023136"/>
    </source>
</evidence>
<keyword evidence="4 6" id="KW-0472">Membrane</keyword>
<feature type="transmembrane region" description="Helical" evidence="6">
    <location>
        <begin position="280"/>
        <end position="299"/>
    </location>
</feature>
<feature type="transmembrane region" description="Helical" evidence="6">
    <location>
        <begin position="176"/>
        <end position="195"/>
    </location>
</feature>
<dbReference type="GO" id="GO:0015174">
    <property type="term" value="F:basic amino acid transmembrane transporter activity"/>
    <property type="evidence" value="ECO:0007669"/>
    <property type="project" value="TreeGrafter"/>
</dbReference>
<dbReference type="OrthoDB" id="6770063at2759"/>
<dbReference type="GO" id="GO:0000329">
    <property type="term" value="C:fungal-type vacuole membrane"/>
    <property type="evidence" value="ECO:0007669"/>
    <property type="project" value="TreeGrafter"/>
</dbReference>
<sequence length="578" mass="61140">MISSPRPSDDKPSNSADQSPPDEETPLLVSDPQNGILSSPESHRKSINSFPGDSKATDEEAADDLNGSINQPEAKTDASIVGIISVLLLGCFIANADGSIVLATLGIISSETGNLDNGSWLIITFMLAVCAIQPTYGKLSDLYGRKVTLIFAYTLFTIGCALCGAGQTFWQVALGRAIAGFGGAGMTSLVSVLIADKVPVRDVATWRGYVNIASTVGRSAGGPIGGFLADKIGWRWSFYIQCPLTITAILLVAWKLDGSDTLDSPEADDNKVKKRKVQRIDFLGSITLALTITGFLLVLDLGGQKLPWTHPLIWIIFGAAAVSGTAFGLIEAFVAREPIFPLRLMIHRDVMTAYMISALQVAAQFGVMYTVPLYFQVTSQVSATNAGLHLFPAVCGNAIGGLLAGIIIKRTASYKLLTLLGAISQIVSYILLILRWRGNTSVWESLYIAPGGLGSGIMNSAVFIALAAGVDETQMAISSTGYYLAGNIGALIGASVASNILVATLKSGLENALRGVEGGDEVIEKAVSNLGFVNSLEGGLREVVVGCYIRSFEYTHVMSLAFAALAFLVGVTMKEHRL</sequence>